<evidence type="ECO:0000256" key="1">
    <source>
        <dbReference type="ARBA" id="ARBA00023015"/>
    </source>
</evidence>
<name>A0A2S9IEM5_9GAMM</name>
<proteinExistence type="predicted"/>
<dbReference type="Gene3D" id="3.40.50.2300">
    <property type="match status" value="2"/>
</dbReference>
<evidence type="ECO:0000256" key="3">
    <source>
        <dbReference type="ARBA" id="ARBA00023163"/>
    </source>
</evidence>
<sequence>MAQSREDKTKIIGVVSDEFTNPYTVTLLNELSRQLNQRGCVTLLLNVNSRDGLQAALSSAAPLKPDALIFLSSLFSDELRIAADILPQVPAIYIGSAAPDATADSIGVDGHTAGKQVARLLSSQGYSRFGYLQAQDSAPLPQQAGYSEGLAAAHQSVKQVLTAGGFDREHAWRATLAYLKQTWASERIDALFCDNDELAFGALQAVRDFGERVHVGVVGSGDTSEAHSATWHLTSLSQRSDLLVGEALNRLLDNHSDPEGPWRHGELKVRHSHLSRETFSEPSQCGCASRH</sequence>
<organism evidence="5 6">
    <name type="scientific">Pantoea coffeiphila</name>
    <dbReference type="NCBI Taxonomy" id="1465635"/>
    <lineage>
        <taxon>Bacteria</taxon>
        <taxon>Pseudomonadati</taxon>
        <taxon>Pseudomonadota</taxon>
        <taxon>Gammaproteobacteria</taxon>
        <taxon>Enterobacterales</taxon>
        <taxon>Erwiniaceae</taxon>
        <taxon>Pantoea</taxon>
    </lineage>
</organism>
<accession>A0A2S9IEM5</accession>
<keyword evidence="6" id="KW-1185">Reference proteome</keyword>
<dbReference type="GO" id="GO:0003700">
    <property type="term" value="F:DNA-binding transcription factor activity"/>
    <property type="evidence" value="ECO:0007669"/>
    <property type="project" value="TreeGrafter"/>
</dbReference>
<dbReference type="Proteomes" id="UP000239181">
    <property type="component" value="Unassembled WGS sequence"/>
</dbReference>
<dbReference type="InterPro" id="IPR028082">
    <property type="entry name" value="Peripla_BP_I"/>
</dbReference>
<evidence type="ECO:0000259" key="4">
    <source>
        <dbReference type="Pfam" id="PF00532"/>
    </source>
</evidence>
<gene>
    <name evidence="5" type="ORF">CQW29_05325</name>
</gene>
<evidence type="ECO:0000313" key="5">
    <source>
        <dbReference type="EMBL" id="PRD16240.1"/>
    </source>
</evidence>
<evidence type="ECO:0000256" key="2">
    <source>
        <dbReference type="ARBA" id="ARBA00023125"/>
    </source>
</evidence>
<dbReference type="PANTHER" id="PTHR30146">
    <property type="entry name" value="LACI-RELATED TRANSCRIPTIONAL REPRESSOR"/>
    <property type="match status" value="1"/>
</dbReference>
<reference evidence="5 6" key="1">
    <citation type="submission" date="2017-10" db="EMBL/GenBank/DDBJ databases">
        <title>Draft genome of two endophytic bacteria isolated from 'guarana' Paullinia cupana (Mart.) Ducke.</title>
        <authorList>
            <person name="Siqueira K.A."/>
            <person name="Liotti R.G."/>
            <person name="Mendes T.A."/>
            <person name="Soares M.A."/>
        </authorList>
    </citation>
    <scope>NUCLEOTIDE SEQUENCE [LARGE SCALE GENOMIC DNA]</scope>
    <source>
        <strain evidence="5 6">342</strain>
    </source>
</reference>
<dbReference type="SUPFAM" id="SSF53822">
    <property type="entry name" value="Periplasmic binding protein-like I"/>
    <property type="match status" value="1"/>
</dbReference>
<keyword evidence="1" id="KW-0805">Transcription regulation</keyword>
<evidence type="ECO:0000313" key="6">
    <source>
        <dbReference type="Proteomes" id="UP000239181"/>
    </source>
</evidence>
<protein>
    <submittedName>
        <fullName evidence="5">LacI family transcriptional regulator</fullName>
    </submittedName>
</protein>
<keyword evidence="3" id="KW-0804">Transcription</keyword>
<dbReference type="AlphaFoldDB" id="A0A2S9IEM5"/>
<dbReference type="GO" id="GO:0000976">
    <property type="term" value="F:transcription cis-regulatory region binding"/>
    <property type="evidence" value="ECO:0007669"/>
    <property type="project" value="TreeGrafter"/>
</dbReference>
<keyword evidence="2" id="KW-0238">DNA-binding</keyword>
<dbReference type="Pfam" id="PF00532">
    <property type="entry name" value="Peripla_BP_1"/>
    <property type="match status" value="1"/>
</dbReference>
<dbReference type="OrthoDB" id="6619319at2"/>
<dbReference type="InterPro" id="IPR001761">
    <property type="entry name" value="Peripla_BP/Lac1_sug-bd_dom"/>
</dbReference>
<feature type="domain" description="Periplasmic binding protein/LacI sugar binding" evidence="4">
    <location>
        <begin position="11"/>
        <end position="210"/>
    </location>
</feature>
<comment type="caution">
    <text evidence="5">The sequence shown here is derived from an EMBL/GenBank/DDBJ whole genome shotgun (WGS) entry which is preliminary data.</text>
</comment>
<dbReference type="EMBL" id="PDET01000003">
    <property type="protein sequence ID" value="PRD16240.1"/>
    <property type="molecule type" value="Genomic_DNA"/>
</dbReference>
<dbReference type="PANTHER" id="PTHR30146:SF109">
    <property type="entry name" value="HTH-TYPE TRANSCRIPTIONAL REGULATOR GALS"/>
    <property type="match status" value="1"/>
</dbReference>